<evidence type="ECO:0000256" key="2">
    <source>
        <dbReference type="ARBA" id="ARBA00010145"/>
    </source>
</evidence>
<feature type="transmembrane region" description="Helical" evidence="8">
    <location>
        <begin position="256"/>
        <end position="276"/>
    </location>
</feature>
<evidence type="ECO:0000256" key="6">
    <source>
        <dbReference type="ARBA" id="ARBA00022989"/>
    </source>
</evidence>
<gene>
    <name evidence="9" type="ORF">TRP8649_01902</name>
</gene>
<dbReference type="EMBL" id="FXXP01000001">
    <property type="protein sequence ID" value="SMX27792.1"/>
    <property type="molecule type" value="Genomic_DNA"/>
</dbReference>
<keyword evidence="4" id="KW-1003">Cell membrane</keyword>
<protein>
    <submittedName>
        <fullName evidence="9">Membrane transport protein</fullName>
    </submittedName>
</protein>
<accession>A0A238JCV6</accession>
<keyword evidence="7 8" id="KW-0472">Membrane</keyword>
<dbReference type="PANTHER" id="PTHR36838:SF3">
    <property type="entry name" value="TRANSPORTER AUXIN EFFLUX CARRIER EC FAMILY"/>
    <property type="match status" value="1"/>
</dbReference>
<name>A0A238JCV6_9RHOB</name>
<feature type="transmembrane region" description="Helical" evidence="8">
    <location>
        <begin position="226"/>
        <end position="244"/>
    </location>
</feature>
<dbReference type="Pfam" id="PF03547">
    <property type="entry name" value="Mem_trans"/>
    <property type="match status" value="1"/>
</dbReference>
<sequence length="309" mass="33046">MQALLDVILPVFLVIGAGYGAVWRGWFSDSAVDGLMSFTQNFAVPCLLFRAIWTLDIGPDFDPLILLSFYAGSATGFVVGLLGARYLFKRDWEDAVAIGFCCLFANSVLIGLPITERAYGSDALAANFVIVALHSPFCYCIGITAMELVRARGAPARELPSKVARAMFRNALVIGILLGLVANLSGMSLPGPLTDAIDMMIRAALPAALFGMGGVLFRYRPQGDGRVIAFICVVTLILHPTITWTLGSLSQLSTPAFRSAVLTASMAPGINAYVFANMYGRARRVAASSVLIATGLSVITVWVWLSLLP</sequence>
<feature type="transmembrane region" description="Helical" evidence="8">
    <location>
        <begin position="199"/>
        <end position="219"/>
    </location>
</feature>
<dbReference type="InterPro" id="IPR038770">
    <property type="entry name" value="Na+/solute_symporter_sf"/>
</dbReference>
<keyword evidence="3" id="KW-0813">Transport</keyword>
<feature type="transmembrane region" description="Helical" evidence="8">
    <location>
        <begin position="126"/>
        <end position="146"/>
    </location>
</feature>
<evidence type="ECO:0000256" key="1">
    <source>
        <dbReference type="ARBA" id="ARBA00004651"/>
    </source>
</evidence>
<feature type="transmembrane region" description="Helical" evidence="8">
    <location>
        <begin position="167"/>
        <end position="187"/>
    </location>
</feature>
<keyword evidence="5 8" id="KW-0812">Transmembrane</keyword>
<dbReference type="InterPro" id="IPR004776">
    <property type="entry name" value="Mem_transp_PIN-like"/>
</dbReference>
<evidence type="ECO:0000313" key="10">
    <source>
        <dbReference type="Proteomes" id="UP000225972"/>
    </source>
</evidence>
<dbReference type="Gene3D" id="1.20.1530.20">
    <property type="match status" value="2"/>
</dbReference>
<dbReference type="PANTHER" id="PTHR36838">
    <property type="entry name" value="AUXIN EFFLUX CARRIER FAMILY PROTEIN"/>
    <property type="match status" value="1"/>
</dbReference>
<evidence type="ECO:0000256" key="8">
    <source>
        <dbReference type="SAM" id="Phobius"/>
    </source>
</evidence>
<feature type="transmembrane region" description="Helical" evidence="8">
    <location>
        <begin position="64"/>
        <end position="88"/>
    </location>
</feature>
<dbReference type="GO" id="GO:0055085">
    <property type="term" value="P:transmembrane transport"/>
    <property type="evidence" value="ECO:0007669"/>
    <property type="project" value="InterPro"/>
</dbReference>
<comment type="similarity">
    <text evidence="2">Belongs to the auxin efflux carrier (TC 2.A.69) family.</text>
</comment>
<keyword evidence="10" id="KW-1185">Reference proteome</keyword>
<dbReference type="RefSeq" id="WP_099244211.1">
    <property type="nucleotide sequence ID" value="NZ_FXXP01000001.1"/>
</dbReference>
<feature type="transmembrane region" description="Helical" evidence="8">
    <location>
        <begin position="285"/>
        <end position="305"/>
    </location>
</feature>
<feature type="transmembrane region" description="Helical" evidence="8">
    <location>
        <begin position="7"/>
        <end position="26"/>
    </location>
</feature>
<organism evidence="9 10">
    <name type="scientific">Pelagimonas phthalicica</name>
    <dbReference type="NCBI Taxonomy" id="1037362"/>
    <lineage>
        <taxon>Bacteria</taxon>
        <taxon>Pseudomonadati</taxon>
        <taxon>Pseudomonadota</taxon>
        <taxon>Alphaproteobacteria</taxon>
        <taxon>Rhodobacterales</taxon>
        <taxon>Roseobacteraceae</taxon>
        <taxon>Pelagimonas</taxon>
    </lineage>
</organism>
<evidence type="ECO:0000256" key="5">
    <source>
        <dbReference type="ARBA" id="ARBA00022692"/>
    </source>
</evidence>
<feature type="transmembrane region" description="Helical" evidence="8">
    <location>
        <begin position="95"/>
        <end position="114"/>
    </location>
</feature>
<reference evidence="10" key="1">
    <citation type="submission" date="2017-05" db="EMBL/GenBank/DDBJ databases">
        <authorList>
            <person name="Rodrigo-Torres L."/>
            <person name="Arahal R. D."/>
            <person name="Lucena T."/>
        </authorList>
    </citation>
    <scope>NUCLEOTIDE SEQUENCE [LARGE SCALE GENOMIC DNA]</scope>
    <source>
        <strain evidence="10">CECT 8649</strain>
    </source>
</reference>
<dbReference type="Proteomes" id="UP000225972">
    <property type="component" value="Unassembled WGS sequence"/>
</dbReference>
<evidence type="ECO:0000313" key="9">
    <source>
        <dbReference type="EMBL" id="SMX27792.1"/>
    </source>
</evidence>
<keyword evidence="6 8" id="KW-1133">Transmembrane helix</keyword>
<comment type="subcellular location">
    <subcellularLocation>
        <location evidence="1">Cell membrane</location>
        <topology evidence="1">Multi-pass membrane protein</topology>
    </subcellularLocation>
</comment>
<evidence type="ECO:0000256" key="3">
    <source>
        <dbReference type="ARBA" id="ARBA00022448"/>
    </source>
</evidence>
<dbReference type="GO" id="GO:0005886">
    <property type="term" value="C:plasma membrane"/>
    <property type="evidence" value="ECO:0007669"/>
    <property type="project" value="UniProtKB-SubCell"/>
</dbReference>
<dbReference type="AlphaFoldDB" id="A0A238JCV6"/>
<evidence type="ECO:0000256" key="4">
    <source>
        <dbReference type="ARBA" id="ARBA00022475"/>
    </source>
</evidence>
<dbReference type="OrthoDB" id="9810457at2"/>
<evidence type="ECO:0000256" key="7">
    <source>
        <dbReference type="ARBA" id="ARBA00023136"/>
    </source>
</evidence>
<proteinExistence type="inferred from homology"/>